<feature type="transmembrane region" description="Helical" evidence="8">
    <location>
        <begin position="59"/>
        <end position="78"/>
    </location>
</feature>
<dbReference type="NCBIfam" id="TIGR01695">
    <property type="entry name" value="murJ_mviN"/>
    <property type="match status" value="1"/>
</dbReference>
<dbReference type="InterPro" id="IPR051050">
    <property type="entry name" value="Lipid_II_flippase_MurJ/MviN"/>
</dbReference>
<dbReference type="EMBL" id="MFRE01000015">
    <property type="protein sequence ID" value="OGH93962.1"/>
    <property type="molecule type" value="Genomic_DNA"/>
</dbReference>
<dbReference type="PRINTS" id="PR01806">
    <property type="entry name" value="VIRFACTRMVIN"/>
</dbReference>
<dbReference type="GO" id="GO:0009252">
    <property type="term" value="P:peptidoglycan biosynthetic process"/>
    <property type="evidence" value="ECO:0007669"/>
    <property type="project" value="UniProtKB-UniRule"/>
</dbReference>
<keyword evidence="5 8" id="KW-0573">Peptidoglycan synthesis</keyword>
<name>A0A1F6PCS0_9BACT</name>
<gene>
    <name evidence="8" type="primary">murJ</name>
    <name evidence="10" type="ORF">A2538_03810</name>
</gene>
<feature type="transmembrane region" description="Helical" evidence="8">
    <location>
        <begin position="165"/>
        <end position="188"/>
    </location>
</feature>
<comment type="function">
    <text evidence="8 9">Involved in peptidoglycan biosynthesis. Transports lipid-linked peptidoglycan precursors from the inner to the outer leaflet of the cytoplasmic membrane.</text>
</comment>
<comment type="pathway">
    <text evidence="8">Cell wall biogenesis; peptidoglycan biosynthesis.</text>
</comment>
<comment type="subcellular location">
    <subcellularLocation>
        <location evidence="1 8">Cell membrane</location>
        <topology evidence="1 8">Multi-pass membrane protein</topology>
    </subcellularLocation>
</comment>
<dbReference type="PANTHER" id="PTHR47019">
    <property type="entry name" value="LIPID II FLIPPASE MURJ"/>
    <property type="match status" value="1"/>
</dbReference>
<evidence type="ECO:0000256" key="9">
    <source>
        <dbReference type="PIRNR" id="PIRNR002869"/>
    </source>
</evidence>
<dbReference type="STRING" id="1798709.A2538_03810"/>
<evidence type="ECO:0000256" key="6">
    <source>
        <dbReference type="ARBA" id="ARBA00022989"/>
    </source>
</evidence>
<feature type="transmembrane region" description="Helical" evidence="8">
    <location>
        <begin position="99"/>
        <end position="119"/>
    </location>
</feature>
<feature type="transmembrane region" description="Helical" evidence="8">
    <location>
        <begin position="413"/>
        <end position="434"/>
    </location>
</feature>
<dbReference type="GO" id="GO:0008360">
    <property type="term" value="P:regulation of cell shape"/>
    <property type="evidence" value="ECO:0007669"/>
    <property type="project" value="UniProtKB-UniRule"/>
</dbReference>
<dbReference type="GO" id="GO:0034204">
    <property type="term" value="P:lipid translocation"/>
    <property type="evidence" value="ECO:0007669"/>
    <property type="project" value="TreeGrafter"/>
</dbReference>
<evidence type="ECO:0000313" key="11">
    <source>
        <dbReference type="Proteomes" id="UP000178254"/>
    </source>
</evidence>
<evidence type="ECO:0000256" key="7">
    <source>
        <dbReference type="ARBA" id="ARBA00023136"/>
    </source>
</evidence>
<evidence type="ECO:0000256" key="3">
    <source>
        <dbReference type="ARBA" id="ARBA00022692"/>
    </source>
</evidence>
<evidence type="ECO:0000313" key="10">
    <source>
        <dbReference type="EMBL" id="OGH93962.1"/>
    </source>
</evidence>
<feature type="transmembrane region" description="Helical" evidence="8">
    <location>
        <begin position="358"/>
        <end position="376"/>
    </location>
</feature>
<feature type="transmembrane region" description="Helical" evidence="8">
    <location>
        <begin position="194"/>
        <end position="214"/>
    </location>
</feature>
<feature type="transmembrane region" description="Helical" evidence="8">
    <location>
        <begin position="446"/>
        <end position="467"/>
    </location>
</feature>
<evidence type="ECO:0000256" key="8">
    <source>
        <dbReference type="HAMAP-Rule" id="MF_02078"/>
    </source>
</evidence>
<dbReference type="Pfam" id="PF03023">
    <property type="entry name" value="MurJ"/>
    <property type="match status" value="1"/>
</dbReference>
<keyword evidence="6 8" id="KW-1133">Transmembrane helix</keyword>
<dbReference type="HAMAP" id="MF_02078">
    <property type="entry name" value="MurJ_MviN"/>
    <property type="match status" value="1"/>
</dbReference>
<evidence type="ECO:0000256" key="5">
    <source>
        <dbReference type="ARBA" id="ARBA00022984"/>
    </source>
</evidence>
<feature type="transmembrane region" description="Helical" evidence="8">
    <location>
        <begin position="319"/>
        <end position="338"/>
    </location>
</feature>
<accession>A0A1F6PCS0</accession>
<feature type="transmembrane region" description="Helical" evidence="8">
    <location>
        <begin position="279"/>
        <end position="298"/>
    </location>
</feature>
<keyword evidence="3 8" id="KW-0812">Transmembrane</keyword>
<comment type="similarity">
    <text evidence="8 9">Belongs to the MurJ/MviN family.</text>
</comment>
<keyword evidence="7 8" id="KW-0472">Membrane</keyword>
<dbReference type="UniPathway" id="UPA00219"/>
<keyword evidence="8 9" id="KW-0813">Transport</keyword>
<keyword evidence="2 8" id="KW-1003">Cell membrane</keyword>
<dbReference type="InterPro" id="IPR004268">
    <property type="entry name" value="MurJ"/>
</dbReference>
<comment type="caution">
    <text evidence="10">The sequence shown here is derived from an EMBL/GenBank/DDBJ whole genome shotgun (WGS) entry which is preliminary data.</text>
</comment>
<evidence type="ECO:0000256" key="1">
    <source>
        <dbReference type="ARBA" id="ARBA00004651"/>
    </source>
</evidence>
<dbReference type="GO" id="GO:0071555">
    <property type="term" value="P:cell wall organization"/>
    <property type="evidence" value="ECO:0007669"/>
    <property type="project" value="UniProtKB-UniRule"/>
</dbReference>
<organism evidence="10 11">
    <name type="scientific">Candidatus Magasanikbacteria bacterium RIFOXYD2_FULL_41_14</name>
    <dbReference type="NCBI Taxonomy" id="1798709"/>
    <lineage>
        <taxon>Bacteria</taxon>
        <taxon>Candidatus Magasanikiibacteriota</taxon>
    </lineage>
</organism>
<dbReference type="PANTHER" id="PTHR47019:SF1">
    <property type="entry name" value="LIPID II FLIPPASE MURJ"/>
    <property type="match status" value="1"/>
</dbReference>
<keyword evidence="8 9" id="KW-0961">Cell wall biogenesis/degradation</keyword>
<reference evidence="10 11" key="1">
    <citation type="journal article" date="2016" name="Nat. Commun.">
        <title>Thousands of microbial genomes shed light on interconnected biogeochemical processes in an aquifer system.</title>
        <authorList>
            <person name="Anantharaman K."/>
            <person name="Brown C.T."/>
            <person name="Hug L.A."/>
            <person name="Sharon I."/>
            <person name="Castelle C.J."/>
            <person name="Probst A.J."/>
            <person name="Thomas B.C."/>
            <person name="Singh A."/>
            <person name="Wilkins M.J."/>
            <person name="Karaoz U."/>
            <person name="Brodie E.L."/>
            <person name="Williams K.H."/>
            <person name="Hubbard S.S."/>
            <person name="Banfield J.F."/>
        </authorList>
    </citation>
    <scope>NUCLEOTIDE SEQUENCE [LARGE SCALE GENOMIC DNA]</scope>
</reference>
<feature type="transmembrane region" description="Helical" evidence="8">
    <location>
        <begin position="388"/>
        <end position="407"/>
    </location>
</feature>
<evidence type="ECO:0000256" key="2">
    <source>
        <dbReference type="ARBA" id="ARBA00022475"/>
    </source>
</evidence>
<sequence>MFKIFHSSYKTVTAAALMLSGATLVSRFVGIVRDRVLAHQFGAGQIMDAYYAAFKVPDLIYNLLIVGALTAGFIPTFTKLLQKNDKNPAWKLANNLINILGLSLIVLCGTGAIFAPYLAHYVAPGFVGENLARVASYTRIMFLSPVILGVSMIMGGILQSLRRFTIYSLAPIFYNLGIIIGAVFLVPIWGDIGLAWGVILGALLHCTVQLYGAIHTGWRWHWKFDLKDHDTKIVWKLMIPRTLGVAATQVGQVAFTMIATLLPIGSVAVFNYANNLQGFPVGIVGIPFALAVFPLLSEAVAQNDHKKFIEYVSGTARKIIFLILPLMILLLLLRAQIVRVVLGSGEFDWNATVSTADTLAFFALGLLAQALIPLLARAFYALSDTKTPFISGVIAELIGIIMALLLYKQWGPPGLAFAVTCAASLNLIFLTAAFRNQAKGLEEGKLIPMLFKASIAALAMAVVVQFIKTPLAQIFNQDYFWGIFGQGAVAGIVGIAVYGLLCYVLKIPEFMDLVGSLKKRLLKTENMPNDEGLGLID</sequence>
<dbReference type="GO" id="GO:0005886">
    <property type="term" value="C:plasma membrane"/>
    <property type="evidence" value="ECO:0007669"/>
    <property type="project" value="UniProtKB-SubCell"/>
</dbReference>
<protein>
    <recommendedName>
        <fullName evidence="8">Probable lipid II flippase MurJ</fullName>
    </recommendedName>
</protein>
<feature type="transmembrane region" description="Helical" evidence="8">
    <location>
        <begin position="253"/>
        <end position="273"/>
    </location>
</feature>
<keyword evidence="4 8" id="KW-0133">Cell shape</keyword>
<dbReference type="Proteomes" id="UP000178254">
    <property type="component" value="Unassembled WGS sequence"/>
</dbReference>
<dbReference type="CDD" id="cd13123">
    <property type="entry name" value="MATE_MurJ_like"/>
    <property type="match status" value="1"/>
</dbReference>
<feature type="transmembrane region" description="Helical" evidence="8">
    <location>
        <begin position="139"/>
        <end position="158"/>
    </location>
</feature>
<dbReference type="PIRSF" id="PIRSF002869">
    <property type="entry name" value="MviN"/>
    <property type="match status" value="1"/>
</dbReference>
<feature type="transmembrane region" description="Helical" evidence="8">
    <location>
        <begin position="479"/>
        <end position="505"/>
    </location>
</feature>
<dbReference type="AlphaFoldDB" id="A0A1F6PCS0"/>
<dbReference type="GO" id="GO:0015648">
    <property type="term" value="F:lipid-linked peptidoglycan transporter activity"/>
    <property type="evidence" value="ECO:0007669"/>
    <property type="project" value="UniProtKB-UniRule"/>
</dbReference>
<evidence type="ECO:0000256" key="4">
    <source>
        <dbReference type="ARBA" id="ARBA00022960"/>
    </source>
</evidence>
<proteinExistence type="inferred from homology"/>